<accession>A0A517YZY0</accession>
<reference evidence="1 2" key="1">
    <citation type="submission" date="2019-02" db="EMBL/GenBank/DDBJ databases">
        <title>Deep-cultivation of Planctomycetes and their phenomic and genomic characterization uncovers novel biology.</title>
        <authorList>
            <person name="Wiegand S."/>
            <person name="Jogler M."/>
            <person name="Boedeker C."/>
            <person name="Pinto D."/>
            <person name="Vollmers J."/>
            <person name="Rivas-Marin E."/>
            <person name="Kohn T."/>
            <person name="Peeters S.H."/>
            <person name="Heuer A."/>
            <person name="Rast P."/>
            <person name="Oberbeckmann S."/>
            <person name="Bunk B."/>
            <person name="Jeske O."/>
            <person name="Meyerdierks A."/>
            <person name="Storesund J.E."/>
            <person name="Kallscheuer N."/>
            <person name="Luecker S."/>
            <person name="Lage O.M."/>
            <person name="Pohl T."/>
            <person name="Merkel B.J."/>
            <person name="Hornburger P."/>
            <person name="Mueller R.-W."/>
            <person name="Bruemmer F."/>
            <person name="Labrenz M."/>
            <person name="Spormann A.M."/>
            <person name="Op den Camp H."/>
            <person name="Overmann J."/>
            <person name="Amann R."/>
            <person name="Jetten M.S.M."/>
            <person name="Mascher T."/>
            <person name="Medema M.H."/>
            <person name="Devos D.P."/>
            <person name="Kaster A.-K."/>
            <person name="Ovreas L."/>
            <person name="Rohde M."/>
            <person name="Galperin M.Y."/>
            <person name="Jogler C."/>
        </authorList>
    </citation>
    <scope>NUCLEOTIDE SEQUENCE [LARGE SCALE GENOMIC DNA]</scope>
    <source>
        <strain evidence="1 2">Mal4</strain>
    </source>
</reference>
<evidence type="ECO:0000313" key="1">
    <source>
        <dbReference type="EMBL" id="QDU35775.1"/>
    </source>
</evidence>
<dbReference type="AlphaFoldDB" id="A0A517YZY0"/>
<dbReference type="OrthoDB" id="278173at2"/>
<protein>
    <submittedName>
        <fullName evidence="1">Uncharacterized protein</fullName>
    </submittedName>
</protein>
<dbReference type="KEGG" id="mri:Mal4_00570"/>
<evidence type="ECO:0000313" key="2">
    <source>
        <dbReference type="Proteomes" id="UP000320496"/>
    </source>
</evidence>
<proteinExistence type="predicted"/>
<name>A0A517YZY0_9PLAN</name>
<gene>
    <name evidence="1" type="ORF">Mal4_00570</name>
</gene>
<dbReference type="RefSeq" id="WP_145366477.1">
    <property type="nucleotide sequence ID" value="NZ_CP036275.1"/>
</dbReference>
<keyword evidence="2" id="KW-1185">Reference proteome</keyword>
<organism evidence="1 2">
    <name type="scientific">Maioricimonas rarisocia</name>
    <dbReference type="NCBI Taxonomy" id="2528026"/>
    <lineage>
        <taxon>Bacteria</taxon>
        <taxon>Pseudomonadati</taxon>
        <taxon>Planctomycetota</taxon>
        <taxon>Planctomycetia</taxon>
        <taxon>Planctomycetales</taxon>
        <taxon>Planctomycetaceae</taxon>
        <taxon>Maioricimonas</taxon>
    </lineage>
</organism>
<dbReference type="Proteomes" id="UP000320496">
    <property type="component" value="Chromosome"/>
</dbReference>
<sequence length="246" mass="27646">MADQQKLRISCPACQAVLRARPEYVGRKARCKSCGHQFVVEPPAAGEDPVDAMLAEFISTPVEQNERPTADTCVRCLRTVSTLSASDQAKLIRNAYQSFDLQSLEAGPAIDPRLLLMKQVCRKCQIVLCRECAGPELQCPTCGGNVIDPATADESDVERGRVLGRWKVDSWDSRIITMFRLDGQLRFEQEFDDGSIEKKTLCESESPEFDYVEENNGSNQYRLDRDGTLRHLLDGTEIWVAEKLRD</sequence>
<dbReference type="EMBL" id="CP036275">
    <property type="protein sequence ID" value="QDU35775.1"/>
    <property type="molecule type" value="Genomic_DNA"/>
</dbReference>